<dbReference type="Proteomes" id="UP000008068">
    <property type="component" value="Unassembled WGS sequence"/>
</dbReference>
<keyword evidence="2" id="KW-1185">Reference proteome</keyword>
<reference evidence="2" key="1">
    <citation type="submission" date="2011-07" db="EMBL/GenBank/DDBJ databases">
        <authorList>
            <consortium name="Caenorhabditis brenneri Sequencing and Analysis Consortium"/>
            <person name="Wilson R.K."/>
        </authorList>
    </citation>
    <scope>NUCLEOTIDE SEQUENCE [LARGE SCALE GENOMIC DNA]</scope>
    <source>
        <strain evidence="2">PB2801</strain>
    </source>
</reference>
<organism evidence="2">
    <name type="scientific">Caenorhabditis brenneri</name>
    <name type="common">Nematode worm</name>
    <dbReference type="NCBI Taxonomy" id="135651"/>
    <lineage>
        <taxon>Eukaryota</taxon>
        <taxon>Metazoa</taxon>
        <taxon>Ecdysozoa</taxon>
        <taxon>Nematoda</taxon>
        <taxon>Chromadorea</taxon>
        <taxon>Rhabditida</taxon>
        <taxon>Rhabditina</taxon>
        <taxon>Rhabditomorpha</taxon>
        <taxon>Rhabditoidea</taxon>
        <taxon>Rhabditidae</taxon>
        <taxon>Peloderinae</taxon>
        <taxon>Caenorhabditis</taxon>
    </lineage>
</organism>
<dbReference type="PANTHER" id="PTHR31379">
    <property type="entry name" value="F-BOX C PROTEIN-RELATED-RELATED"/>
    <property type="match status" value="1"/>
</dbReference>
<name>G0MMH2_CAEBE</name>
<accession>G0MMH2</accession>
<protein>
    <submittedName>
        <fullName evidence="1">Uncharacterized protein</fullName>
    </submittedName>
</protein>
<dbReference type="Pfam" id="PF12078">
    <property type="entry name" value="DUF3557"/>
    <property type="match status" value="1"/>
</dbReference>
<dbReference type="AlphaFoldDB" id="G0MMH2"/>
<dbReference type="InParanoid" id="G0MMH2"/>
<gene>
    <name evidence="1" type="ORF">CAEBREN_09528</name>
</gene>
<proteinExistence type="predicted"/>
<dbReference type="PANTHER" id="PTHR31379:SF1">
    <property type="entry name" value="F-BOX C PROTEIN-RELATED"/>
    <property type="match status" value="1"/>
</dbReference>
<dbReference type="HOGENOM" id="CLU_042576_0_1_1"/>
<sequence>MSDKPISYDSLKKILQYMEANQRIELYTRCPSIRVAEKTAPLKINELDFKDSGVCINNTIYKIGVYRKYHAGSAPKAIVKANKEGGVCHEVDRFGMKDKSDEITATHGDVVLEKTSVPNSAMSVPGATPERELGFIKRKIELCEMVLAMKREGKGNLLSRLKALNLIPPEGTESDLEEARAKLFAWECRRDNVTPPYDHFIVMSTTSQNNEQKRFEGYMYNKTYREAVKCLTARIFGGRKLPIHVKNVSFSGCSIIRLPPGIKFRIDNFEISTAFVGSSLDAFMPVLHESSFPLKQIKLNSLRPEDAYYPIVSEAEALKLSFHPTATVALLPNLANEKIIISANPTCENLRIILKHFRTRNLDTEYILFSANHSFSYLTSTIEDLFGEEALYDQTATIKVSDFVQVRLYYEKFPSFAPDQEWAIRILYEEVEPE</sequence>
<dbReference type="FunCoup" id="G0MMH2">
    <property type="interactions" value="372"/>
</dbReference>
<dbReference type="InterPro" id="IPR021942">
    <property type="entry name" value="DUF3557"/>
</dbReference>
<dbReference type="EMBL" id="GL379802">
    <property type="protein sequence ID" value="EGT37369.1"/>
    <property type="molecule type" value="Genomic_DNA"/>
</dbReference>
<evidence type="ECO:0000313" key="2">
    <source>
        <dbReference type="Proteomes" id="UP000008068"/>
    </source>
</evidence>
<dbReference type="OMA" id="ICRRENT"/>
<evidence type="ECO:0000313" key="1">
    <source>
        <dbReference type="EMBL" id="EGT37369.1"/>
    </source>
</evidence>